<dbReference type="Pfam" id="PF02782">
    <property type="entry name" value="FGGY_C"/>
    <property type="match status" value="1"/>
</dbReference>
<dbReference type="GO" id="GO:0005975">
    <property type="term" value="P:carbohydrate metabolic process"/>
    <property type="evidence" value="ECO:0007669"/>
    <property type="project" value="InterPro"/>
</dbReference>
<dbReference type="InterPro" id="IPR043129">
    <property type="entry name" value="ATPase_NBD"/>
</dbReference>
<dbReference type="EMBL" id="PYGA01000003">
    <property type="protein sequence ID" value="PSK99320.1"/>
    <property type="molecule type" value="Genomic_DNA"/>
</dbReference>
<accession>A0A2P8DQ29</accession>
<keyword evidence="3 4" id="KW-0418">Kinase</keyword>
<dbReference type="Proteomes" id="UP000240542">
    <property type="component" value="Unassembled WGS sequence"/>
</dbReference>
<dbReference type="PANTHER" id="PTHR43095">
    <property type="entry name" value="SUGAR KINASE"/>
    <property type="match status" value="1"/>
</dbReference>
<keyword evidence="2 4" id="KW-0808">Transferase</keyword>
<comment type="similarity">
    <text evidence="1 4">Belongs to the FGGY kinase family.</text>
</comment>
<dbReference type="AlphaFoldDB" id="A0A2P8DQ29"/>
<evidence type="ECO:0000313" key="7">
    <source>
        <dbReference type="EMBL" id="PSK99320.1"/>
    </source>
</evidence>
<reference evidence="7 8" key="1">
    <citation type="submission" date="2018-03" db="EMBL/GenBank/DDBJ databases">
        <title>Genomic Encyclopedia of Archaeal and Bacterial Type Strains, Phase II (KMG-II): from individual species to whole genera.</title>
        <authorList>
            <person name="Goeker M."/>
        </authorList>
    </citation>
    <scope>NUCLEOTIDE SEQUENCE [LARGE SCALE GENOMIC DNA]</scope>
    <source>
        <strain evidence="7 8">DSM 45312</strain>
    </source>
</reference>
<feature type="domain" description="Carbohydrate kinase FGGY C-terminal" evidence="6">
    <location>
        <begin position="255"/>
        <end position="440"/>
    </location>
</feature>
<dbReference type="Pfam" id="PF00370">
    <property type="entry name" value="FGGY_N"/>
    <property type="match status" value="1"/>
</dbReference>
<sequence length="503" mass="51884">MAFLAVDVGTSLIKSVVFDEQGREAAVARVATEVLRPGPDRAEQDMDAVWAGVVRTVREAVAAAGLPVRAMAVTAQGDGCWLVDAQGRPTGPAMLWSDGRAVDVVERWRAAGVLDEAFRANGSLTFAGLPNALLSWLAEHDPDRLARSARALYCGGWVFLRLTGKAAVDEADASAPFLDPVTRTYSDRSLALFGLDWARPLLPEVLPDSGRAAGLSAAGAADTGLPAGLPVVLAPYDVASTAIGTGTVRDGQACTILGTTLCTEVVRSAPDTSGEPAGLTVALGPDSVLRAFPTLAGTGVLTWAADLLGVADPIALGALAQQAAPGSGGLVFLPYLSPSGERAPFLDPTARGTWWGLTLGHDRAQMARSVFEGLSFVVRDCLEAAVAGGADTVSELRLCGGGANSDAWRQLIADVTGVPAVRSTDTEVGAKGAMLCGLVALGDHPDLAAAAAASVRVRDVCEPDAAAARYYDELFARFLALRTAAGEGWRHMAAARPSAAPRP</sequence>
<evidence type="ECO:0000259" key="6">
    <source>
        <dbReference type="Pfam" id="PF02782"/>
    </source>
</evidence>
<keyword evidence="8" id="KW-1185">Reference proteome</keyword>
<proteinExistence type="inferred from homology"/>
<evidence type="ECO:0000256" key="4">
    <source>
        <dbReference type="RuleBase" id="RU003733"/>
    </source>
</evidence>
<dbReference type="Gene3D" id="3.30.420.40">
    <property type="match status" value="2"/>
</dbReference>
<dbReference type="RefSeq" id="WP_106581752.1">
    <property type="nucleotide sequence ID" value="NZ_PYGA01000003.1"/>
</dbReference>
<dbReference type="GO" id="GO:0016773">
    <property type="term" value="F:phosphotransferase activity, alcohol group as acceptor"/>
    <property type="evidence" value="ECO:0007669"/>
    <property type="project" value="InterPro"/>
</dbReference>
<evidence type="ECO:0000256" key="3">
    <source>
        <dbReference type="ARBA" id="ARBA00022777"/>
    </source>
</evidence>
<evidence type="ECO:0000256" key="2">
    <source>
        <dbReference type="ARBA" id="ARBA00022679"/>
    </source>
</evidence>
<evidence type="ECO:0000259" key="5">
    <source>
        <dbReference type="Pfam" id="PF00370"/>
    </source>
</evidence>
<dbReference type="InterPro" id="IPR018483">
    <property type="entry name" value="Carb_kinase_FGGY_CS"/>
</dbReference>
<comment type="caution">
    <text evidence="7">The sequence shown here is derived from an EMBL/GenBank/DDBJ whole genome shotgun (WGS) entry which is preliminary data.</text>
</comment>
<dbReference type="InterPro" id="IPR050406">
    <property type="entry name" value="FGGY_Carb_Kinase"/>
</dbReference>
<feature type="domain" description="Carbohydrate kinase FGGY N-terminal" evidence="5">
    <location>
        <begin position="3"/>
        <end position="244"/>
    </location>
</feature>
<evidence type="ECO:0000313" key="8">
    <source>
        <dbReference type="Proteomes" id="UP000240542"/>
    </source>
</evidence>
<name>A0A2P8DQ29_9ACTN</name>
<gene>
    <name evidence="7" type="ORF">CLV63_10341</name>
</gene>
<dbReference type="OrthoDB" id="9782710at2"/>
<evidence type="ECO:0000256" key="1">
    <source>
        <dbReference type="ARBA" id="ARBA00009156"/>
    </source>
</evidence>
<dbReference type="SUPFAM" id="SSF53067">
    <property type="entry name" value="Actin-like ATPase domain"/>
    <property type="match status" value="2"/>
</dbReference>
<dbReference type="InterPro" id="IPR018484">
    <property type="entry name" value="FGGY_N"/>
</dbReference>
<dbReference type="InterPro" id="IPR000577">
    <property type="entry name" value="Carb_kinase_FGGY"/>
</dbReference>
<dbReference type="GO" id="GO:0016301">
    <property type="term" value="F:kinase activity"/>
    <property type="evidence" value="ECO:0007669"/>
    <property type="project" value="UniProtKB-KW"/>
</dbReference>
<dbReference type="PANTHER" id="PTHR43095:SF3">
    <property type="entry name" value="L-XYLULOSE_3-KETO-L-GULONATE KINASE"/>
    <property type="match status" value="1"/>
</dbReference>
<dbReference type="PIRSF" id="PIRSF000538">
    <property type="entry name" value="GlpK"/>
    <property type="match status" value="1"/>
</dbReference>
<organism evidence="7 8">
    <name type="scientific">Murinocardiopsis flavida</name>
    <dbReference type="NCBI Taxonomy" id="645275"/>
    <lineage>
        <taxon>Bacteria</taxon>
        <taxon>Bacillati</taxon>
        <taxon>Actinomycetota</taxon>
        <taxon>Actinomycetes</taxon>
        <taxon>Streptosporangiales</taxon>
        <taxon>Nocardiopsidaceae</taxon>
        <taxon>Murinocardiopsis</taxon>
    </lineage>
</organism>
<dbReference type="InterPro" id="IPR018485">
    <property type="entry name" value="FGGY_C"/>
</dbReference>
<protein>
    <submittedName>
        <fullName evidence="7">Xylulokinase</fullName>
    </submittedName>
</protein>
<dbReference type="PROSITE" id="PS00445">
    <property type="entry name" value="FGGY_KINASES_2"/>
    <property type="match status" value="1"/>
</dbReference>